<dbReference type="GeneID" id="93095505"/>
<keyword evidence="19" id="KW-1185">Reference proteome</keyword>
<accession>A0A413INM8</accession>
<dbReference type="Proteomes" id="UP000742098">
    <property type="component" value="Unassembled WGS sequence"/>
</dbReference>
<dbReference type="Pfam" id="PF19279">
    <property type="entry name" value="YegS_C"/>
    <property type="match status" value="1"/>
</dbReference>
<dbReference type="InterPro" id="IPR001206">
    <property type="entry name" value="Diacylglycerol_kinase_cat_dom"/>
</dbReference>
<dbReference type="EMBL" id="DYVS01000205">
    <property type="protein sequence ID" value="HJF71341.1"/>
    <property type="molecule type" value="Genomic_DNA"/>
</dbReference>
<evidence type="ECO:0000256" key="3">
    <source>
        <dbReference type="ARBA" id="ARBA00022679"/>
    </source>
</evidence>
<dbReference type="GO" id="GO:0008654">
    <property type="term" value="P:phospholipid biosynthetic process"/>
    <property type="evidence" value="ECO:0007669"/>
    <property type="project" value="UniProtKB-KW"/>
</dbReference>
<dbReference type="EMBL" id="CP069450">
    <property type="protein sequence ID" value="QRO51574.1"/>
    <property type="molecule type" value="Genomic_DNA"/>
</dbReference>
<comment type="cofactor">
    <cofactor evidence="1">
        <name>Mg(2+)</name>
        <dbReference type="ChEBI" id="CHEBI:18420"/>
    </cofactor>
</comment>
<dbReference type="AlphaFoldDB" id="A0A413INM8"/>
<dbReference type="InterPro" id="IPR016064">
    <property type="entry name" value="NAD/diacylglycerol_kinase_sf"/>
</dbReference>
<dbReference type="RefSeq" id="WP_027202307.1">
    <property type="nucleotide sequence ID" value="NZ_CAJUBB010000063.1"/>
</dbReference>
<dbReference type="Gene3D" id="2.60.200.40">
    <property type="match status" value="1"/>
</dbReference>
<dbReference type="OrthoDB" id="9786026at2"/>
<dbReference type="Pfam" id="PF00781">
    <property type="entry name" value="DAGK_cat"/>
    <property type="match status" value="1"/>
</dbReference>
<keyword evidence="2" id="KW-0444">Lipid biosynthesis</keyword>
<evidence type="ECO:0000313" key="16">
    <source>
        <dbReference type="EMBL" id="RGY18231.1"/>
    </source>
</evidence>
<protein>
    <submittedName>
        <fullName evidence="16">Diacylglycerol kinase family lipid kinase</fullName>
    </submittedName>
</protein>
<reference evidence="13" key="2">
    <citation type="journal article" date="2021" name="PeerJ">
        <title>Extensive microbial diversity within the chicken gut microbiome revealed by metagenomics and culture.</title>
        <authorList>
            <person name="Gilroy R."/>
            <person name="Ravi A."/>
            <person name="Getino M."/>
            <person name="Pursley I."/>
            <person name="Horton D.L."/>
            <person name="Alikhan N.F."/>
            <person name="Baker D."/>
            <person name="Gharbi K."/>
            <person name="Hall N."/>
            <person name="Watson M."/>
            <person name="Adriaenssens E.M."/>
            <person name="Foster-Nyarko E."/>
            <person name="Jarju S."/>
            <person name="Secka A."/>
            <person name="Antonio M."/>
            <person name="Oren A."/>
            <person name="Chaudhuri R.R."/>
            <person name="La Ragione R."/>
            <person name="Hildebrand F."/>
            <person name="Pallen M.J."/>
        </authorList>
    </citation>
    <scope>NUCLEOTIDE SEQUENCE</scope>
    <source>
        <strain evidence="13">6966</strain>
    </source>
</reference>
<dbReference type="GO" id="GO:0005524">
    <property type="term" value="F:ATP binding"/>
    <property type="evidence" value="ECO:0007669"/>
    <property type="project" value="UniProtKB-KW"/>
</dbReference>
<name>A0A413INM8_9BACT</name>
<keyword evidence="9" id="KW-0443">Lipid metabolism</keyword>
<evidence type="ECO:0000256" key="1">
    <source>
        <dbReference type="ARBA" id="ARBA00001946"/>
    </source>
</evidence>
<evidence type="ECO:0000256" key="6">
    <source>
        <dbReference type="ARBA" id="ARBA00022777"/>
    </source>
</evidence>
<dbReference type="EMBL" id="QSCR01000012">
    <property type="protein sequence ID" value="RGY18231.1"/>
    <property type="molecule type" value="Genomic_DNA"/>
</dbReference>
<evidence type="ECO:0000313" key="15">
    <source>
        <dbReference type="EMBL" id="RGV30739.1"/>
    </source>
</evidence>
<dbReference type="EMBL" id="QRZA01000053">
    <property type="protein sequence ID" value="RGV30739.1"/>
    <property type="molecule type" value="Genomic_DNA"/>
</dbReference>
<reference evidence="14 19" key="3">
    <citation type="submission" date="2021-02" db="EMBL/GenBank/DDBJ databases">
        <title>FDA dAtabase for Regulatory Grade micrObial Sequences (FDA-ARGOS): Supporting development and validation of Infectious Disease Dx tests.</title>
        <authorList>
            <person name="Carlson P."/>
            <person name="Fischbach M."/>
            <person name="Hastie J."/>
            <person name="Bilen M."/>
            <person name="Cheng A."/>
            <person name="Tallon L."/>
            <person name="Sadzewicz L."/>
            <person name="Zhao X."/>
            <person name="Boylan J."/>
            <person name="Ott S."/>
            <person name="Bowen H."/>
            <person name="Vavikolanu K."/>
            <person name="Mehta A."/>
            <person name="Aluvathingal J."/>
            <person name="Nadendla S."/>
            <person name="Yan Y."/>
            <person name="Sichtig H."/>
        </authorList>
    </citation>
    <scope>NUCLEOTIDE SEQUENCE [LARGE SCALE GENOMIC DNA]</scope>
    <source>
        <strain evidence="14 19">FDAARGOS_1229</strain>
    </source>
</reference>
<dbReference type="InterPro" id="IPR045540">
    <property type="entry name" value="YegS/DAGK_C"/>
</dbReference>
<dbReference type="PANTHER" id="PTHR12358:SF106">
    <property type="entry name" value="LIPID KINASE YEGS"/>
    <property type="match status" value="1"/>
</dbReference>
<dbReference type="Gene3D" id="3.40.50.10330">
    <property type="entry name" value="Probable inorganic polyphosphate/atp-NAD kinase, domain 1"/>
    <property type="match status" value="1"/>
</dbReference>
<evidence type="ECO:0000256" key="11">
    <source>
        <dbReference type="ARBA" id="ARBA00023264"/>
    </source>
</evidence>
<keyword evidence="10" id="KW-0594">Phospholipid biosynthesis</keyword>
<keyword evidence="11" id="KW-1208">Phospholipid metabolism</keyword>
<dbReference type="STRING" id="1121130.GCA_000519105_03811"/>
<dbReference type="GO" id="GO:0046872">
    <property type="term" value="F:metal ion binding"/>
    <property type="evidence" value="ECO:0007669"/>
    <property type="project" value="UniProtKB-KW"/>
</dbReference>
<dbReference type="PANTHER" id="PTHR12358">
    <property type="entry name" value="SPHINGOSINE KINASE"/>
    <property type="match status" value="1"/>
</dbReference>
<keyword evidence="7" id="KW-0067">ATP-binding</keyword>
<gene>
    <name evidence="15" type="ORF">DWW18_20275</name>
    <name evidence="16" type="ORF">DXA50_08565</name>
    <name evidence="14" type="ORF">I6J59_08260</name>
    <name evidence="13" type="ORF">K8V05_11355</name>
</gene>
<organism evidence="16 18">
    <name type="scientific">Butyricimonas virosa</name>
    <dbReference type="NCBI Taxonomy" id="544645"/>
    <lineage>
        <taxon>Bacteria</taxon>
        <taxon>Pseudomonadati</taxon>
        <taxon>Bacteroidota</taxon>
        <taxon>Bacteroidia</taxon>
        <taxon>Bacteroidales</taxon>
        <taxon>Odoribacteraceae</taxon>
        <taxon>Butyricimonas</taxon>
    </lineage>
</organism>
<feature type="domain" description="DAGKc" evidence="12">
    <location>
        <begin position="1"/>
        <end position="131"/>
    </location>
</feature>
<evidence type="ECO:0000313" key="13">
    <source>
        <dbReference type="EMBL" id="HJF71341.1"/>
    </source>
</evidence>
<keyword evidence="3" id="KW-0808">Transferase</keyword>
<keyword evidence="4" id="KW-0479">Metal-binding</keyword>
<reference evidence="17 18" key="1">
    <citation type="submission" date="2018-08" db="EMBL/GenBank/DDBJ databases">
        <title>A genome reference for cultivated species of the human gut microbiota.</title>
        <authorList>
            <person name="Zou Y."/>
            <person name="Xue W."/>
            <person name="Luo G."/>
        </authorList>
    </citation>
    <scope>NUCLEOTIDE SEQUENCE [LARGE SCALE GENOMIC DNA]</scope>
    <source>
        <strain evidence="15 17">AF14-49</strain>
        <strain evidence="16 18">OF02-7</strain>
    </source>
</reference>
<dbReference type="GO" id="GO:0005886">
    <property type="term" value="C:plasma membrane"/>
    <property type="evidence" value="ECO:0007669"/>
    <property type="project" value="TreeGrafter"/>
</dbReference>
<proteinExistence type="predicted"/>
<keyword evidence="8" id="KW-0460">Magnesium</keyword>
<dbReference type="InterPro" id="IPR017438">
    <property type="entry name" value="ATP-NAD_kinase_N"/>
</dbReference>
<evidence type="ECO:0000256" key="2">
    <source>
        <dbReference type="ARBA" id="ARBA00022516"/>
    </source>
</evidence>
<evidence type="ECO:0000256" key="4">
    <source>
        <dbReference type="ARBA" id="ARBA00022723"/>
    </source>
</evidence>
<evidence type="ECO:0000313" key="19">
    <source>
        <dbReference type="Proteomes" id="UP000654720"/>
    </source>
</evidence>
<dbReference type="PROSITE" id="PS50146">
    <property type="entry name" value="DAGK"/>
    <property type="match status" value="1"/>
</dbReference>
<sequence length="302" mass="34187">MVHYRILFIVNPISGFGLGWEIPYRIRHIAAYKDIEYNIRFTEYAGHAKEIVEQAKHQNYTHIIAAGGDGTVNEIGTALINTGIAFGVISLGSGNGFARHLGFSQMMNKALKQILKSETTDIDVVEINGHYSLNVSGFGFDAEVAHFFSRMKIRGIFSYIYSIIHMWFRYPSKRYVFHIDGKTWEEDCFVLSVANSSQYGNNASIAPKASLRDGLVDVCILKRPKYYQIPRFLYCFMNSKIARLPYFSEIQCKEAILEGDLNKAHIDGDPYILESPVKVKVLPGVLKVIAPKLSRKKKNMTV</sequence>
<evidence type="ECO:0000313" key="18">
    <source>
        <dbReference type="Proteomes" id="UP000286063"/>
    </source>
</evidence>
<dbReference type="Proteomes" id="UP000283589">
    <property type="component" value="Unassembled WGS sequence"/>
</dbReference>
<dbReference type="Proteomes" id="UP000654720">
    <property type="component" value="Chromosome"/>
</dbReference>
<dbReference type="Proteomes" id="UP000286063">
    <property type="component" value="Unassembled WGS sequence"/>
</dbReference>
<evidence type="ECO:0000259" key="12">
    <source>
        <dbReference type="PROSITE" id="PS50146"/>
    </source>
</evidence>
<keyword evidence="5" id="KW-0547">Nucleotide-binding</keyword>
<evidence type="ECO:0000256" key="9">
    <source>
        <dbReference type="ARBA" id="ARBA00023098"/>
    </source>
</evidence>
<evidence type="ECO:0000256" key="5">
    <source>
        <dbReference type="ARBA" id="ARBA00022741"/>
    </source>
</evidence>
<dbReference type="InterPro" id="IPR050187">
    <property type="entry name" value="Lipid_Phosphate_FormReg"/>
</dbReference>
<dbReference type="SMART" id="SM00046">
    <property type="entry name" value="DAGKc"/>
    <property type="match status" value="1"/>
</dbReference>
<evidence type="ECO:0000256" key="8">
    <source>
        <dbReference type="ARBA" id="ARBA00022842"/>
    </source>
</evidence>
<evidence type="ECO:0000313" key="17">
    <source>
        <dbReference type="Proteomes" id="UP000283589"/>
    </source>
</evidence>
<dbReference type="InterPro" id="IPR005218">
    <property type="entry name" value="Diacylglycerol/lipid_kinase"/>
</dbReference>
<evidence type="ECO:0000256" key="7">
    <source>
        <dbReference type="ARBA" id="ARBA00022840"/>
    </source>
</evidence>
<keyword evidence="6 16" id="KW-0418">Kinase</keyword>
<dbReference type="GO" id="GO:0016301">
    <property type="term" value="F:kinase activity"/>
    <property type="evidence" value="ECO:0007669"/>
    <property type="project" value="UniProtKB-KW"/>
</dbReference>
<dbReference type="NCBIfam" id="TIGR00147">
    <property type="entry name" value="YegS/Rv2252/BmrU family lipid kinase"/>
    <property type="match status" value="1"/>
</dbReference>
<reference evidence="13" key="4">
    <citation type="submission" date="2021-09" db="EMBL/GenBank/DDBJ databases">
        <authorList>
            <person name="Gilroy R."/>
        </authorList>
    </citation>
    <scope>NUCLEOTIDE SEQUENCE</scope>
    <source>
        <strain evidence="13">6966</strain>
    </source>
</reference>
<evidence type="ECO:0000313" key="14">
    <source>
        <dbReference type="EMBL" id="QRO51574.1"/>
    </source>
</evidence>
<evidence type="ECO:0000256" key="10">
    <source>
        <dbReference type="ARBA" id="ARBA00023209"/>
    </source>
</evidence>
<dbReference type="SUPFAM" id="SSF111331">
    <property type="entry name" value="NAD kinase/diacylglycerol kinase-like"/>
    <property type="match status" value="1"/>
</dbReference>